<accession>A0AAE3ZDT4</accession>
<dbReference type="Proteomes" id="UP001180845">
    <property type="component" value="Unassembled WGS sequence"/>
</dbReference>
<protein>
    <submittedName>
        <fullName evidence="1">Uncharacterized protein</fullName>
    </submittedName>
</protein>
<evidence type="ECO:0000313" key="2">
    <source>
        <dbReference type="Proteomes" id="UP001180845"/>
    </source>
</evidence>
<comment type="caution">
    <text evidence="1">The sequence shown here is derived from an EMBL/GenBank/DDBJ whole genome shotgun (WGS) entry which is preliminary data.</text>
</comment>
<organism evidence="1 2">
    <name type="scientific">Haloactinomyces albus</name>
    <dbReference type="NCBI Taxonomy" id="1352928"/>
    <lineage>
        <taxon>Bacteria</taxon>
        <taxon>Bacillati</taxon>
        <taxon>Actinomycetota</taxon>
        <taxon>Actinomycetes</taxon>
        <taxon>Actinopolysporales</taxon>
        <taxon>Actinopolysporaceae</taxon>
        <taxon>Haloactinomyces</taxon>
    </lineage>
</organism>
<dbReference type="AlphaFoldDB" id="A0AAE3ZDT4"/>
<dbReference type="EMBL" id="JAVDXW010000001">
    <property type="protein sequence ID" value="MDR7303078.1"/>
    <property type="molecule type" value="Genomic_DNA"/>
</dbReference>
<reference evidence="1" key="1">
    <citation type="submission" date="2023-07" db="EMBL/GenBank/DDBJ databases">
        <title>Sequencing the genomes of 1000 actinobacteria strains.</title>
        <authorList>
            <person name="Klenk H.-P."/>
        </authorList>
    </citation>
    <scope>NUCLEOTIDE SEQUENCE</scope>
    <source>
        <strain evidence="1">DSM 45977</strain>
    </source>
</reference>
<proteinExistence type="predicted"/>
<keyword evidence="2" id="KW-1185">Reference proteome</keyword>
<gene>
    <name evidence="1" type="ORF">JOF55_003259</name>
</gene>
<name>A0AAE3ZDT4_9ACTN</name>
<sequence length="35" mass="3750">MTAIVLAEAGATSAVLGRGRYREWETRLGPSVIFA</sequence>
<evidence type="ECO:0000313" key="1">
    <source>
        <dbReference type="EMBL" id="MDR7303078.1"/>
    </source>
</evidence>